<proteinExistence type="predicted"/>
<dbReference type="EMBL" id="GBRH01214727">
    <property type="protein sequence ID" value="JAD83168.1"/>
    <property type="molecule type" value="Transcribed_RNA"/>
</dbReference>
<dbReference type="AlphaFoldDB" id="A0A0A9D920"/>
<name>A0A0A9D920_ARUDO</name>
<evidence type="ECO:0000313" key="1">
    <source>
        <dbReference type="EMBL" id="JAD83168.1"/>
    </source>
</evidence>
<reference evidence="1" key="1">
    <citation type="submission" date="2014-09" db="EMBL/GenBank/DDBJ databases">
        <authorList>
            <person name="Magalhaes I.L.F."/>
            <person name="Oliveira U."/>
            <person name="Santos F.R."/>
            <person name="Vidigal T.H.D.A."/>
            <person name="Brescovit A.D."/>
            <person name="Santos A.J."/>
        </authorList>
    </citation>
    <scope>NUCLEOTIDE SEQUENCE</scope>
    <source>
        <tissue evidence="1">Shoot tissue taken approximately 20 cm above the soil surface</tissue>
    </source>
</reference>
<reference evidence="1" key="2">
    <citation type="journal article" date="2015" name="Data Brief">
        <title>Shoot transcriptome of the giant reed, Arundo donax.</title>
        <authorList>
            <person name="Barrero R.A."/>
            <person name="Guerrero F.D."/>
            <person name="Moolhuijzen P."/>
            <person name="Goolsby J.A."/>
            <person name="Tidwell J."/>
            <person name="Bellgard S.E."/>
            <person name="Bellgard M.I."/>
        </authorList>
    </citation>
    <scope>NUCLEOTIDE SEQUENCE</scope>
    <source>
        <tissue evidence="1">Shoot tissue taken approximately 20 cm above the soil surface</tissue>
    </source>
</reference>
<organism evidence="1">
    <name type="scientific">Arundo donax</name>
    <name type="common">Giant reed</name>
    <name type="synonym">Donax arundinaceus</name>
    <dbReference type="NCBI Taxonomy" id="35708"/>
    <lineage>
        <taxon>Eukaryota</taxon>
        <taxon>Viridiplantae</taxon>
        <taxon>Streptophyta</taxon>
        <taxon>Embryophyta</taxon>
        <taxon>Tracheophyta</taxon>
        <taxon>Spermatophyta</taxon>
        <taxon>Magnoliopsida</taxon>
        <taxon>Liliopsida</taxon>
        <taxon>Poales</taxon>
        <taxon>Poaceae</taxon>
        <taxon>PACMAD clade</taxon>
        <taxon>Arundinoideae</taxon>
        <taxon>Arundineae</taxon>
        <taxon>Arundo</taxon>
    </lineage>
</organism>
<sequence>MISLFAGFAVAIFMFYTVTPFILKVKNLQHVIDETSSTSRKQKKLKAPKVVMSYLNNISIKEKFFQ</sequence>
<protein>
    <submittedName>
        <fullName evidence="1">Uncharacterized protein</fullName>
    </submittedName>
</protein>
<accession>A0A0A9D920</accession>